<organism evidence="4 5">
    <name type="scientific">Aliirhizobium smilacinae</name>
    <dbReference type="NCBI Taxonomy" id="1395944"/>
    <lineage>
        <taxon>Bacteria</taxon>
        <taxon>Pseudomonadati</taxon>
        <taxon>Pseudomonadota</taxon>
        <taxon>Alphaproteobacteria</taxon>
        <taxon>Hyphomicrobiales</taxon>
        <taxon>Rhizobiaceae</taxon>
        <taxon>Aliirhizobium</taxon>
    </lineage>
</organism>
<keyword evidence="5" id="KW-1185">Reference proteome</keyword>
<evidence type="ECO:0000259" key="3">
    <source>
        <dbReference type="PROSITE" id="PS51186"/>
    </source>
</evidence>
<dbReference type="Proteomes" id="UP000311605">
    <property type="component" value="Unassembled WGS sequence"/>
</dbReference>
<evidence type="ECO:0000256" key="1">
    <source>
        <dbReference type="ARBA" id="ARBA00022679"/>
    </source>
</evidence>
<dbReference type="PANTHER" id="PTHR43800">
    <property type="entry name" value="PEPTIDYL-LYSINE N-ACETYLTRANSFERASE YJAB"/>
    <property type="match status" value="1"/>
</dbReference>
<gene>
    <name evidence="4" type="ORF">FHP24_18695</name>
</gene>
<reference evidence="4 5" key="1">
    <citation type="submission" date="2019-06" db="EMBL/GenBank/DDBJ databases">
        <title>The draft genome of Rhizobium smilacinae PTYR-5.</title>
        <authorList>
            <person name="Liu L."/>
            <person name="Li L."/>
            <person name="Zhang X."/>
        </authorList>
    </citation>
    <scope>NUCLEOTIDE SEQUENCE [LARGE SCALE GENOMIC DNA]</scope>
    <source>
        <strain evidence="4 5">PTYR-5</strain>
    </source>
</reference>
<evidence type="ECO:0000256" key="2">
    <source>
        <dbReference type="ARBA" id="ARBA00023315"/>
    </source>
</evidence>
<dbReference type="RefSeq" id="WP_139677752.1">
    <property type="nucleotide sequence ID" value="NZ_VDMN01000004.1"/>
</dbReference>
<comment type="caution">
    <text evidence="4">The sequence shown here is derived from an EMBL/GenBank/DDBJ whole genome shotgun (WGS) entry which is preliminary data.</text>
</comment>
<dbReference type="InterPro" id="IPR000182">
    <property type="entry name" value="GNAT_dom"/>
</dbReference>
<dbReference type="SUPFAM" id="SSF55729">
    <property type="entry name" value="Acyl-CoA N-acyltransferases (Nat)"/>
    <property type="match status" value="1"/>
</dbReference>
<dbReference type="OrthoDB" id="275336at2"/>
<keyword evidence="1 4" id="KW-0808">Transferase</keyword>
<dbReference type="AlphaFoldDB" id="A0A5C4XF35"/>
<protein>
    <submittedName>
        <fullName evidence="4">GNAT family N-acetyltransferase</fullName>
    </submittedName>
</protein>
<dbReference type="PANTHER" id="PTHR43800:SF1">
    <property type="entry name" value="PEPTIDYL-LYSINE N-ACETYLTRANSFERASE YJAB"/>
    <property type="match status" value="1"/>
</dbReference>
<accession>A0A5C4XF35</accession>
<dbReference type="Pfam" id="PF00583">
    <property type="entry name" value="Acetyltransf_1"/>
    <property type="match status" value="1"/>
</dbReference>
<feature type="domain" description="N-acetyltransferase" evidence="3">
    <location>
        <begin position="44"/>
        <end position="196"/>
    </location>
</feature>
<evidence type="ECO:0000313" key="5">
    <source>
        <dbReference type="Proteomes" id="UP000311605"/>
    </source>
</evidence>
<name>A0A5C4XF35_9HYPH</name>
<sequence>MQTSNPTLPFGYSPVPAGKLANMVTCLEMFERPAARPLPPASGLRVERWAAPSVEDYRDLYRRVGEEWLWISRLVMPDAELEAILTDPLIEVYVLTDGERRLGLLELDFREEGECEIAFFGVVSEAIGNGSGRVVMNAAIENAWSRPISRFWVHTCNFDHPAALAFYQRSGFRPYSFMVEICDDPRIDGRMSRDLAPHVPIIEPR</sequence>
<dbReference type="InterPro" id="IPR016181">
    <property type="entry name" value="Acyl_CoA_acyltransferase"/>
</dbReference>
<evidence type="ECO:0000313" key="4">
    <source>
        <dbReference type="EMBL" id="TNM62123.1"/>
    </source>
</evidence>
<keyword evidence="2" id="KW-0012">Acyltransferase</keyword>
<dbReference type="PROSITE" id="PS51186">
    <property type="entry name" value="GNAT"/>
    <property type="match status" value="1"/>
</dbReference>
<proteinExistence type="predicted"/>
<dbReference type="EMBL" id="VDMN01000004">
    <property type="protein sequence ID" value="TNM62123.1"/>
    <property type="molecule type" value="Genomic_DNA"/>
</dbReference>
<dbReference type="GO" id="GO:0016747">
    <property type="term" value="F:acyltransferase activity, transferring groups other than amino-acyl groups"/>
    <property type="evidence" value="ECO:0007669"/>
    <property type="project" value="InterPro"/>
</dbReference>
<dbReference type="Gene3D" id="3.40.630.30">
    <property type="match status" value="1"/>
</dbReference>